<feature type="signal peptide" evidence="1">
    <location>
        <begin position="1"/>
        <end position="22"/>
    </location>
</feature>
<organism evidence="2 3">
    <name type="scientific">Francisella halioticida</name>
    <dbReference type="NCBI Taxonomy" id="549298"/>
    <lineage>
        <taxon>Bacteria</taxon>
        <taxon>Pseudomonadati</taxon>
        <taxon>Pseudomonadota</taxon>
        <taxon>Gammaproteobacteria</taxon>
        <taxon>Thiotrichales</taxon>
        <taxon>Francisellaceae</taxon>
        <taxon>Francisella</taxon>
    </lineage>
</organism>
<reference evidence="2 3" key="1">
    <citation type="submission" date="2017-06" db="EMBL/GenBank/DDBJ databases">
        <title>Complete genome of Francisella halioticida.</title>
        <authorList>
            <person name="Sjodin A."/>
        </authorList>
    </citation>
    <scope>NUCLEOTIDE SEQUENCE [LARGE SCALE GENOMIC DNA]</scope>
    <source>
        <strain evidence="2 3">DSM 23729</strain>
    </source>
</reference>
<name>A0ABM6LXG4_9GAMM</name>
<dbReference type="EMBL" id="CP022132">
    <property type="protein sequence ID" value="ASG67218.1"/>
    <property type="molecule type" value="Genomic_DNA"/>
</dbReference>
<protein>
    <submittedName>
        <fullName evidence="2">Uncharacterized protein</fullName>
    </submittedName>
</protein>
<evidence type="ECO:0000313" key="2">
    <source>
        <dbReference type="EMBL" id="ASG67218.1"/>
    </source>
</evidence>
<keyword evidence="3" id="KW-1185">Reference proteome</keyword>
<evidence type="ECO:0000313" key="3">
    <source>
        <dbReference type="Proteomes" id="UP000249910"/>
    </source>
</evidence>
<keyword evidence="1" id="KW-0732">Signal</keyword>
<feature type="chain" id="PRO_5047322050" evidence="1">
    <location>
        <begin position="23"/>
        <end position="151"/>
    </location>
</feature>
<accession>A0ABM6LXG4</accession>
<sequence length="151" mass="16090">MKNKIASIILATSLLAPVSIFAATTLTVKNEVKGTSIGTVSSVDGNCALNSNNGQSAVVTCDTNFFSNNITFPLKDNRGDHVAFISASNPLFGSARLDLRDPKNNQVLSTCYSDGECKITKAIDAQHTSGDYLISKKIGSNKIILIKNIDH</sequence>
<gene>
    <name evidence="2" type="ORF">CDV26_01400</name>
</gene>
<dbReference type="RefSeq" id="WP_088771771.1">
    <property type="nucleotide sequence ID" value="NZ_AP023082.1"/>
</dbReference>
<proteinExistence type="predicted"/>
<dbReference type="Proteomes" id="UP000249910">
    <property type="component" value="Chromosome"/>
</dbReference>
<evidence type="ECO:0000256" key="1">
    <source>
        <dbReference type="SAM" id="SignalP"/>
    </source>
</evidence>